<dbReference type="RefSeq" id="WP_166228343.1">
    <property type="nucleotide sequence ID" value="NZ_CP049989.1"/>
</dbReference>
<keyword evidence="13" id="KW-0843">Virulence</keyword>
<dbReference type="SUPFAM" id="SSF47384">
    <property type="entry name" value="Homodimeric domain of signal transducing histidine kinase"/>
    <property type="match status" value="1"/>
</dbReference>
<dbReference type="EC" id="2.7.13.3" evidence="3"/>
<dbReference type="Pfam" id="PF08447">
    <property type="entry name" value="PAS_3"/>
    <property type="match status" value="1"/>
</dbReference>
<dbReference type="Gene3D" id="3.40.50.2300">
    <property type="match status" value="1"/>
</dbReference>
<feature type="domain" description="CHASE" evidence="25">
    <location>
        <begin position="140"/>
        <end position="238"/>
    </location>
</feature>
<comment type="subunit">
    <text evidence="16">At low DSF concentrations, interacts with RpfF.</text>
</comment>
<dbReference type="AlphaFoldDB" id="A0A6G8IJZ3"/>
<dbReference type="GO" id="GO:0005524">
    <property type="term" value="F:ATP binding"/>
    <property type="evidence" value="ECO:0007669"/>
    <property type="project" value="UniProtKB-KW"/>
</dbReference>
<dbReference type="Gene3D" id="1.10.287.130">
    <property type="match status" value="1"/>
</dbReference>
<dbReference type="SUPFAM" id="SSF55785">
    <property type="entry name" value="PYP-like sensor domain (PAS domain)"/>
    <property type="match status" value="2"/>
</dbReference>
<evidence type="ECO:0000256" key="15">
    <source>
        <dbReference type="ARBA" id="ARBA00058004"/>
    </source>
</evidence>
<keyword evidence="4 19" id="KW-0597">Phosphoprotein</keyword>
<feature type="domain" description="PAC" evidence="24">
    <location>
        <begin position="570"/>
        <end position="623"/>
    </location>
</feature>
<dbReference type="InterPro" id="IPR036097">
    <property type="entry name" value="HisK_dim/P_sf"/>
</dbReference>
<dbReference type="InterPro" id="IPR001610">
    <property type="entry name" value="PAC"/>
</dbReference>
<dbReference type="Gene3D" id="3.30.450.350">
    <property type="entry name" value="CHASE domain"/>
    <property type="match status" value="1"/>
</dbReference>
<dbReference type="EMBL" id="CP049989">
    <property type="protein sequence ID" value="QIM53356.1"/>
    <property type="molecule type" value="Genomic_DNA"/>
</dbReference>
<dbReference type="SUPFAM" id="SSF52172">
    <property type="entry name" value="CheY-like"/>
    <property type="match status" value="1"/>
</dbReference>
<dbReference type="InterPro" id="IPR042240">
    <property type="entry name" value="CHASE_sf"/>
</dbReference>
<dbReference type="Gene3D" id="1.20.120.160">
    <property type="entry name" value="HPT domain"/>
    <property type="match status" value="1"/>
</dbReference>
<feature type="coiled-coil region" evidence="20">
    <location>
        <begin position="1116"/>
        <end position="1143"/>
    </location>
</feature>
<dbReference type="SMART" id="SM00387">
    <property type="entry name" value="HATPase_c"/>
    <property type="match status" value="1"/>
</dbReference>
<keyword evidence="14 21" id="KW-0472">Membrane</keyword>
<accession>A0A6G8IJZ3</accession>
<comment type="catalytic activity">
    <reaction evidence="1">
        <text>ATP + protein L-histidine = ADP + protein N-phospho-L-histidine.</text>
        <dbReference type="EC" id="2.7.13.3"/>
    </reaction>
</comment>
<dbReference type="CDD" id="cd00082">
    <property type="entry name" value="HisKA"/>
    <property type="match status" value="1"/>
</dbReference>
<evidence type="ECO:0000256" key="4">
    <source>
        <dbReference type="ARBA" id="ARBA00022553"/>
    </source>
</evidence>
<evidence type="ECO:0000256" key="18">
    <source>
        <dbReference type="ARBA" id="ARBA00070152"/>
    </source>
</evidence>
<comment type="subcellular location">
    <subcellularLocation>
        <location evidence="2">Membrane</location>
    </subcellularLocation>
</comment>
<evidence type="ECO:0000256" key="5">
    <source>
        <dbReference type="ARBA" id="ARBA00022679"/>
    </source>
</evidence>
<dbReference type="Proteomes" id="UP000503162">
    <property type="component" value="Chromosome"/>
</dbReference>
<feature type="transmembrane region" description="Helical" evidence="21">
    <location>
        <begin position="6"/>
        <end position="29"/>
    </location>
</feature>
<dbReference type="SMART" id="SM00091">
    <property type="entry name" value="PAS"/>
    <property type="match status" value="2"/>
</dbReference>
<evidence type="ECO:0000256" key="11">
    <source>
        <dbReference type="ARBA" id="ARBA00022989"/>
    </source>
</evidence>
<sequence length="1236" mass="134110">MNRPSRYANAIWVVCTLALGALLTTLMVLRQERSNAAFVDERFAVESRELADAIHARFALYEYGLRGARGLIQKAGEHGITAADFRYYMASRDMEREFPGARGFGFVHRVPADELREHARHHAVPPPTHGAAHAPHAGDHFIIELVEPLERNREAVGLDIASEPRRRLAAQTAMRSGRATLSAPITLVQATEAEDRAFLLLLPIYRPGLPLDSPERREAAAFGWAYAPLLVDDVLAGLPLHTAHIALSLTDITDVEHATVFFNTVAQGASPAAGAGSVSLLRVPYGRSWMVRTEMRPSYAAQFGLLSPALVAWVGALVTLLVAALQWVLLVLRQQHEQHLLDINASLEARVVERTRSLEDVQRFLRTVLDAMPSMISYWDRDQVNREANRANLEWRRPHGGDIRGQRAHEVVGDAVYATLQPHIAAVLRGEPQSFELSMASPLTGELREMHMRYLPDLRDGGVQGWYAVIDDVTERNRNRRALEAALAQQATERMRLQSILQGTHVGTWEWNVQTGECRYNERWAQMLGHDYDELRPSDQQAWLDHVHPDDVPRAQRALRRHFAGEHAFYASEVRMRHAEGHWIWVLNRGQVRSWTPGGEPEWMYGTQLDISASKAIEQDLREAKRAAEAASASKSAFLANMSHEIRTPLNAVLGVTHLLADSPLDGDQRALLAKAQTAGRALLGIVNDVLDLAKIEAGEMRLEREPFSLCELLREVESVYGVQAQHKGLALTLERGPALPEALIGDAGRLRQVLVNLVGNAIKFTARGGVVIAAARDEAGGTQRLRLSVRDSGIGITPEQQARLFQPFTQADETTTRRFGGTGLGLSIVRRLVGLMQGEVGLSSTPGQGSEFWVSVPLHEAALSALRPAPAAAPANGLNGLRVLLVDDSEVNLDIARRMLEREGARVHTCGDGAQALAWLQAQAGAVDAVLMDVQMPVMDGLEATRHIRADTTFTGLPVIALTAGALADERQRALDAGFSDFVAKPLEPALLLAALRRACPGAGAGVAVTPAPLAVPAAAPPAGWPRVEGVDALSAHRTLGGDEQLFQRVLTRLLAEQHEWAALPADGPLAWDAAQQDHWRVRAHRLRGSAGMIGALDLARAATGLEAALDAHALADAAATLAELQRRFAQLKQGAAVYTDRASGTADEPTDDAAAAAPLDEAQWQARLQALLSQLESNDLDAGTSFAHLRAAIAQRLGAAVAQAVSVAIDDLCFDAAAEQLQAAALTAEDGPAA</sequence>
<organism evidence="26 27">
    <name type="scientific">Hydrogenophaga crocea</name>
    <dbReference type="NCBI Taxonomy" id="2716225"/>
    <lineage>
        <taxon>Bacteria</taxon>
        <taxon>Pseudomonadati</taxon>
        <taxon>Pseudomonadota</taxon>
        <taxon>Betaproteobacteria</taxon>
        <taxon>Burkholderiales</taxon>
        <taxon>Comamonadaceae</taxon>
        <taxon>Hydrogenophaga</taxon>
    </lineage>
</organism>
<dbReference type="InterPro" id="IPR000700">
    <property type="entry name" value="PAS-assoc_C"/>
</dbReference>
<dbReference type="InterPro" id="IPR001789">
    <property type="entry name" value="Sig_transdc_resp-reg_receiver"/>
</dbReference>
<keyword evidence="27" id="KW-1185">Reference proteome</keyword>
<dbReference type="CDD" id="cd16922">
    <property type="entry name" value="HATPase_EvgS-ArcB-TorS-like"/>
    <property type="match status" value="1"/>
</dbReference>
<dbReference type="NCBIfam" id="TIGR00229">
    <property type="entry name" value="sensory_box"/>
    <property type="match status" value="1"/>
</dbReference>
<dbReference type="InterPro" id="IPR013655">
    <property type="entry name" value="PAS_fold_3"/>
</dbReference>
<dbReference type="PANTHER" id="PTHR45339">
    <property type="entry name" value="HYBRID SIGNAL TRANSDUCTION HISTIDINE KINASE J"/>
    <property type="match status" value="1"/>
</dbReference>
<dbReference type="GO" id="GO:0005886">
    <property type="term" value="C:plasma membrane"/>
    <property type="evidence" value="ECO:0007669"/>
    <property type="project" value="UniProtKB-SubCell"/>
</dbReference>
<evidence type="ECO:0000256" key="3">
    <source>
        <dbReference type="ARBA" id="ARBA00012438"/>
    </source>
</evidence>
<keyword evidence="9" id="KW-0418">Kinase</keyword>
<evidence type="ECO:0000256" key="8">
    <source>
        <dbReference type="ARBA" id="ARBA00022741"/>
    </source>
</evidence>
<dbReference type="FunFam" id="1.10.287.130:FF:000002">
    <property type="entry name" value="Two-component osmosensing histidine kinase"/>
    <property type="match status" value="1"/>
</dbReference>
<comment type="function">
    <text evidence="15">Member of the two-component regulatory system BvgS/BvgA. Phosphorylates BvgA via a four-step phosphorelay in response to environmental signals.</text>
</comment>
<dbReference type="InterPro" id="IPR036890">
    <property type="entry name" value="HATPase_C_sf"/>
</dbReference>
<dbReference type="InterPro" id="IPR013656">
    <property type="entry name" value="PAS_4"/>
</dbReference>
<feature type="domain" description="Response regulatory" evidence="23">
    <location>
        <begin position="883"/>
        <end position="1001"/>
    </location>
</feature>
<evidence type="ECO:0000256" key="17">
    <source>
        <dbReference type="ARBA" id="ARBA00068150"/>
    </source>
</evidence>
<proteinExistence type="predicted"/>
<evidence type="ECO:0000256" key="1">
    <source>
        <dbReference type="ARBA" id="ARBA00000085"/>
    </source>
</evidence>
<dbReference type="Pfam" id="PF00512">
    <property type="entry name" value="HisKA"/>
    <property type="match status" value="1"/>
</dbReference>
<keyword evidence="12" id="KW-0902">Two-component regulatory system</keyword>
<evidence type="ECO:0000313" key="27">
    <source>
        <dbReference type="Proteomes" id="UP000503162"/>
    </source>
</evidence>
<dbReference type="InterPro" id="IPR004358">
    <property type="entry name" value="Sig_transdc_His_kin-like_C"/>
</dbReference>
<evidence type="ECO:0000256" key="13">
    <source>
        <dbReference type="ARBA" id="ARBA00023026"/>
    </source>
</evidence>
<evidence type="ECO:0000256" key="10">
    <source>
        <dbReference type="ARBA" id="ARBA00022840"/>
    </source>
</evidence>
<keyword evidence="5" id="KW-0808">Transferase</keyword>
<evidence type="ECO:0000313" key="26">
    <source>
        <dbReference type="EMBL" id="QIM53356.1"/>
    </source>
</evidence>
<dbReference type="InterPro" id="IPR036641">
    <property type="entry name" value="HPT_dom_sf"/>
</dbReference>
<evidence type="ECO:0000259" key="22">
    <source>
        <dbReference type="PROSITE" id="PS50109"/>
    </source>
</evidence>
<evidence type="ECO:0000256" key="12">
    <source>
        <dbReference type="ARBA" id="ARBA00023012"/>
    </source>
</evidence>
<evidence type="ECO:0000256" key="16">
    <source>
        <dbReference type="ARBA" id="ARBA00064003"/>
    </source>
</evidence>
<feature type="modified residue" description="4-aspartylphosphate" evidence="19">
    <location>
        <position position="934"/>
    </location>
</feature>
<evidence type="ECO:0000256" key="19">
    <source>
        <dbReference type="PROSITE-ProRule" id="PRU00169"/>
    </source>
</evidence>
<evidence type="ECO:0000259" key="25">
    <source>
        <dbReference type="PROSITE" id="PS50839"/>
    </source>
</evidence>
<dbReference type="InterPro" id="IPR003594">
    <property type="entry name" value="HATPase_dom"/>
</dbReference>
<keyword evidence="10" id="KW-0067">ATP-binding</keyword>
<evidence type="ECO:0000259" key="23">
    <source>
        <dbReference type="PROSITE" id="PS50110"/>
    </source>
</evidence>
<dbReference type="InterPro" id="IPR006189">
    <property type="entry name" value="CHASE_dom"/>
</dbReference>
<protein>
    <recommendedName>
        <fullName evidence="17">Sensory/regulatory protein RpfC</fullName>
        <ecNumber evidence="3">2.7.13.3</ecNumber>
    </recommendedName>
    <alternativeName>
        <fullName evidence="18">Virulence sensor protein BvgS</fullName>
    </alternativeName>
</protein>
<dbReference type="KEGG" id="hcz:G9Q37_14930"/>
<dbReference type="InterPro" id="IPR008207">
    <property type="entry name" value="Sig_transdc_His_kin_Hpt_dom"/>
</dbReference>
<evidence type="ECO:0000256" key="21">
    <source>
        <dbReference type="SAM" id="Phobius"/>
    </source>
</evidence>
<dbReference type="InterPro" id="IPR011006">
    <property type="entry name" value="CheY-like_superfamily"/>
</dbReference>
<dbReference type="Pfam" id="PF00072">
    <property type="entry name" value="Response_reg"/>
    <property type="match status" value="1"/>
</dbReference>
<dbReference type="SMART" id="SM00086">
    <property type="entry name" value="PAC"/>
    <property type="match status" value="2"/>
</dbReference>
<gene>
    <name evidence="26" type="ORF">G9Q37_14930</name>
</gene>
<dbReference type="GO" id="GO:0000155">
    <property type="term" value="F:phosphorelay sensor kinase activity"/>
    <property type="evidence" value="ECO:0007669"/>
    <property type="project" value="InterPro"/>
</dbReference>
<dbReference type="CDD" id="cd00130">
    <property type="entry name" value="PAS"/>
    <property type="match status" value="1"/>
</dbReference>
<reference evidence="26 27" key="1">
    <citation type="submission" date="2020-03" db="EMBL/GenBank/DDBJ databases">
        <title>Hydrogenophaga sp. nov. isolated from cyanobacterial mat.</title>
        <authorList>
            <person name="Thorat V."/>
            <person name="Kirdat K."/>
            <person name="Tiwarekar B."/>
            <person name="Costa E.D."/>
            <person name="Yadav A."/>
        </authorList>
    </citation>
    <scope>NUCLEOTIDE SEQUENCE [LARGE SCALE GENOMIC DNA]</scope>
    <source>
        <strain evidence="26 27">BA0156</strain>
    </source>
</reference>
<dbReference type="SUPFAM" id="SSF47226">
    <property type="entry name" value="Histidine-containing phosphotransfer domain, HPT domain"/>
    <property type="match status" value="1"/>
</dbReference>
<dbReference type="Gene3D" id="3.30.565.10">
    <property type="entry name" value="Histidine kinase-like ATPase, C-terminal domain"/>
    <property type="match status" value="1"/>
</dbReference>
<feature type="domain" description="Histidine kinase" evidence="22">
    <location>
        <begin position="641"/>
        <end position="861"/>
    </location>
</feature>
<dbReference type="PROSITE" id="PS50839">
    <property type="entry name" value="CHASE"/>
    <property type="match status" value="1"/>
</dbReference>
<dbReference type="InterPro" id="IPR035965">
    <property type="entry name" value="PAS-like_dom_sf"/>
</dbReference>
<evidence type="ECO:0000256" key="14">
    <source>
        <dbReference type="ARBA" id="ARBA00023136"/>
    </source>
</evidence>
<dbReference type="Pfam" id="PF01627">
    <property type="entry name" value="Hpt"/>
    <property type="match status" value="1"/>
</dbReference>
<dbReference type="SUPFAM" id="SSF55874">
    <property type="entry name" value="ATPase domain of HSP90 chaperone/DNA topoisomerase II/histidine kinase"/>
    <property type="match status" value="1"/>
</dbReference>
<dbReference type="PROSITE" id="PS50113">
    <property type="entry name" value="PAC"/>
    <property type="match status" value="1"/>
</dbReference>
<dbReference type="PRINTS" id="PR00344">
    <property type="entry name" value="BCTRLSENSOR"/>
</dbReference>
<evidence type="ECO:0000256" key="7">
    <source>
        <dbReference type="ARBA" id="ARBA00022729"/>
    </source>
</evidence>
<dbReference type="SMART" id="SM01079">
    <property type="entry name" value="CHASE"/>
    <property type="match status" value="1"/>
</dbReference>
<dbReference type="PANTHER" id="PTHR45339:SF5">
    <property type="entry name" value="HISTIDINE KINASE"/>
    <property type="match status" value="1"/>
</dbReference>
<keyword evidence="6 21" id="KW-0812">Transmembrane</keyword>
<dbReference type="PROSITE" id="PS50109">
    <property type="entry name" value="HIS_KIN"/>
    <property type="match status" value="1"/>
</dbReference>
<dbReference type="SMART" id="SM00448">
    <property type="entry name" value="REC"/>
    <property type="match status" value="1"/>
</dbReference>
<dbReference type="CDD" id="cd17546">
    <property type="entry name" value="REC_hyHK_CKI1_RcsC-like"/>
    <property type="match status" value="1"/>
</dbReference>
<dbReference type="Pfam" id="PF02518">
    <property type="entry name" value="HATPase_c"/>
    <property type="match status" value="1"/>
</dbReference>
<dbReference type="SMART" id="SM00388">
    <property type="entry name" value="HisKA"/>
    <property type="match status" value="1"/>
</dbReference>
<name>A0A6G8IJZ3_9BURK</name>
<feature type="transmembrane region" description="Helical" evidence="21">
    <location>
        <begin position="305"/>
        <end position="329"/>
    </location>
</feature>
<dbReference type="Pfam" id="PF03924">
    <property type="entry name" value="CHASE"/>
    <property type="match status" value="1"/>
</dbReference>
<dbReference type="FunFam" id="3.30.565.10:FF:000010">
    <property type="entry name" value="Sensor histidine kinase RcsC"/>
    <property type="match status" value="1"/>
</dbReference>
<keyword evidence="8" id="KW-0547">Nucleotide-binding</keyword>
<keyword evidence="20" id="KW-0175">Coiled coil</keyword>
<evidence type="ECO:0000256" key="2">
    <source>
        <dbReference type="ARBA" id="ARBA00004370"/>
    </source>
</evidence>
<evidence type="ECO:0000256" key="9">
    <source>
        <dbReference type="ARBA" id="ARBA00022777"/>
    </source>
</evidence>
<dbReference type="InterPro" id="IPR000014">
    <property type="entry name" value="PAS"/>
</dbReference>
<evidence type="ECO:0000259" key="24">
    <source>
        <dbReference type="PROSITE" id="PS50113"/>
    </source>
</evidence>
<dbReference type="Gene3D" id="3.30.450.20">
    <property type="entry name" value="PAS domain"/>
    <property type="match status" value="2"/>
</dbReference>
<dbReference type="InterPro" id="IPR005467">
    <property type="entry name" value="His_kinase_dom"/>
</dbReference>
<evidence type="ECO:0000256" key="20">
    <source>
        <dbReference type="SAM" id="Coils"/>
    </source>
</evidence>
<keyword evidence="11 21" id="KW-1133">Transmembrane helix</keyword>
<dbReference type="PROSITE" id="PS50110">
    <property type="entry name" value="RESPONSE_REGULATORY"/>
    <property type="match status" value="1"/>
</dbReference>
<dbReference type="InterPro" id="IPR003661">
    <property type="entry name" value="HisK_dim/P_dom"/>
</dbReference>
<evidence type="ECO:0000256" key="6">
    <source>
        <dbReference type="ARBA" id="ARBA00022692"/>
    </source>
</evidence>
<keyword evidence="7" id="KW-0732">Signal</keyword>
<dbReference type="Pfam" id="PF08448">
    <property type="entry name" value="PAS_4"/>
    <property type="match status" value="1"/>
</dbReference>